<feature type="transmembrane region" description="Helical" evidence="6">
    <location>
        <begin position="393"/>
        <end position="417"/>
    </location>
</feature>
<feature type="transmembrane region" description="Helical" evidence="6">
    <location>
        <begin position="304"/>
        <end position="322"/>
    </location>
</feature>
<evidence type="ECO:0000313" key="9">
    <source>
        <dbReference type="Proteomes" id="UP000823941"/>
    </source>
</evidence>
<evidence type="ECO:0000313" key="8">
    <source>
        <dbReference type="EMBL" id="KAG7308958.1"/>
    </source>
</evidence>
<dbReference type="Pfam" id="PF07690">
    <property type="entry name" value="MFS_1"/>
    <property type="match status" value="1"/>
</dbReference>
<evidence type="ECO:0000256" key="3">
    <source>
        <dbReference type="ARBA" id="ARBA00022989"/>
    </source>
</evidence>
<evidence type="ECO:0000256" key="6">
    <source>
        <dbReference type="SAM" id="Phobius"/>
    </source>
</evidence>
<feature type="domain" description="Major facilitator superfamily (MFS) profile" evidence="7">
    <location>
        <begin position="28"/>
        <end position="453"/>
    </location>
</feature>
<dbReference type="SUPFAM" id="SSF103473">
    <property type="entry name" value="MFS general substrate transporter"/>
    <property type="match status" value="1"/>
</dbReference>
<gene>
    <name evidence="8" type="ORF">JYU34_006235</name>
</gene>
<feature type="transmembrane region" description="Helical" evidence="6">
    <location>
        <begin position="359"/>
        <end position="381"/>
    </location>
</feature>
<dbReference type="InterPro" id="IPR050382">
    <property type="entry name" value="MFS_Na/Anion_cotransporter"/>
</dbReference>
<feature type="transmembrane region" description="Helical" evidence="6">
    <location>
        <begin position="334"/>
        <end position="353"/>
    </location>
</feature>
<comment type="subcellular location">
    <subcellularLocation>
        <location evidence="1">Membrane</location>
        <topology evidence="1">Multi-pass membrane protein</topology>
    </subcellularLocation>
</comment>
<proteinExistence type="predicted"/>
<evidence type="ECO:0000256" key="1">
    <source>
        <dbReference type="ARBA" id="ARBA00004141"/>
    </source>
</evidence>
<comment type="caution">
    <text evidence="8">The sequence shown here is derived from an EMBL/GenBank/DDBJ whole genome shotgun (WGS) entry which is preliminary data.</text>
</comment>
<dbReference type="PROSITE" id="PS50850">
    <property type="entry name" value="MFS"/>
    <property type="match status" value="1"/>
</dbReference>
<dbReference type="PANTHER" id="PTHR11662">
    <property type="entry name" value="SOLUTE CARRIER FAMILY 17"/>
    <property type="match status" value="1"/>
</dbReference>
<dbReference type="InterPro" id="IPR036259">
    <property type="entry name" value="MFS_trans_sf"/>
</dbReference>
<dbReference type="InterPro" id="IPR011701">
    <property type="entry name" value="MFS"/>
</dbReference>
<feature type="transmembrane region" description="Helical" evidence="6">
    <location>
        <begin position="258"/>
        <end position="284"/>
    </location>
</feature>
<keyword evidence="4 6" id="KW-0472">Membrane</keyword>
<evidence type="ECO:0000256" key="5">
    <source>
        <dbReference type="SAM" id="MobiDB-lite"/>
    </source>
</evidence>
<dbReference type="EMBL" id="JAHIBW010000008">
    <property type="protein sequence ID" value="KAG7308958.1"/>
    <property type="molecule type" value="Genomic_DNA"/>
</dbReference>
<dbReference type="Proteomes" id="UP000823941">
    <property type="component" value="Chromosome 8"/>
</dbReference>
<feature type="transmembrane region" description="Helical" evidence="6">
    <location>
        <begin position="193"/>
        <end position="214"/>
    </location>
</feature>
<evidence type="ECO:0000259" key="7">
    <source>
        <dbReference type="PROSITE" id="PS50850"/>
    </source>
</evidence>
<evidence type="ECO:0000256" key="4">
    <source>
        <dbReference type="ARBA" id="ARBA00023136"/>
    </source>
</evidence>
<dbReference type="Gene3D" id="1.20.1250.20">
    <property type="entry name" value="MFS general substrate transporter like domains"/>
    <property type="match status" value="2"/>
</dbReference>
<feature type="region of interest" description="Disordered" evidence="5">
    <location>
        <begin position="456"/>
        <end position="497"/>
    </location>
</feature>
<feature type="transmembrane region" description="Helical" evidence="6">
    <location>
        <begin position="429"/>
        <end position="448"/>
    </location>
</feature>
<feature type="transmembrane region" description="Helical" evidence="6">
    <location>
        <begin position="167"/>
        <end position="187"/>
    </location>
</feature>
<feature type="transmembrane region" description="Helical" evidence="6">
    <location>
        <begin position="102"/>
        <end position="122"/>
    </location>
</feature>
<keyword evidence="3 6" id="KW-1133">Transmembrane helix</keyword>
<accession>A0ABQ7QV86</accession>
<name>A0ABQ7QV86_PLUXY</name>
<dbReference type="PANTHER" id="PTHR11662:SF280">
    <property type="entry name" value="FI21844P1-RELATED"/>
    <property type="match status" value="1"/>
</dbReference>
<dbReference type="InterPro" id="IPR020846">
    <property type="entry name" value="MFS_dom"/>
</dbReference>
<reference evidence="8 9" key="1">
    <citation type="submission" date="2021-06" db="EMBL/GenBank/DDBJ databases">
        <title>A haploid diamondback moth (Plutella xylostella L.) genome assembly resolves 31 chromosomes and identifies a diamide resistance mutation.</title>
        <authorList>
            <person name="Ward C.M."/>
            <person name="Perry K.D."/>
            <person name="Baker G."/>
            <person name="Powis K."/>
            <person name="Heckel D.G."/>
            <person name="Baxter S.W."/>
        </authorList>
    </citation>
    <scope>NUCLEOTIDE SEQUENCE [LARGE SCALE GENOMIC DNA]</scope>
    <source>
        <strain evidence="8 9">LV</strain>
        <tissue evidence="8">Single pupa</tissue>
    </source>
</reference>
<keyword evidence="9" id="KW-1185">Reference proteome</keyword>
<feature type="compositionally biased region" description="Basic and acidic residues" evidence="5">
    <location>
        <begin position="488"/>
        <end position="497"/>
    </location>
</feature>
<feature type="transmembrane region" description="Helical" evidence="6">
    <location>
        <begin position="75"/>
        <end position="95"/>
    </location>
</feature>
<sequence>MSKEKEQMTDEKKSLSGGGGLGVRHLQVLMMCVSATTIYVLRSSMGAAILAMTDASQRGHGNVEIYEWSESIRGVILSSFFWGYTVAQIPAGILSKVFGGKIVLFLALFTNGLMALATPFLISMGGWVALVAVRVCMGLTQSCFIPATHTLLGQWAPVAERTRLSNFSYAGIQFGTIITMPLCGVLSTTSLGWTLIFYSMGALSLAASAFFWFLTASTPRQHPFIGEAELRYIETSLQTKAEEEQVPIPWRHIVRSRAMWAIAAAHIGGNWCFIIFLVQIPTYLKNALGINITDSAMLSSLPFVSQWLFSWAFSFLSDFLISRRLLSLTNCRKLFNTIAAVGTALGLAAMSFLSGEHRVAAVTTLVLTVGLSSGICSGYMLNHIDLSPRFGGVMYGMSNCLANLLGLLAPLSAGFILEDQPTELGRWRVVFFTAAALVLACDLLYVLFTTSQQQPWNDPQTEDYDLGSKEKGQEKNMTPTETLYKFPENTEKEAEEK</sequence>
<organism evidence="8 9">
    <name type="scientific">Plutella xylostella</name>
    <name type="common">Diamondback moth</name>
    <name type="synonym">Plutella maculipennis</name>
    <dbReference type="NCBI Taxonomy" id="51655"/>
    <lineage>
        <taxon>Eukaryota</taxon>
        <taxon>Metazoa</taxon>
        <taxon>Ecdysozoa</taxon>
        <taxon>Arthropoda</taxon>
        <taxon>Hexapoda</taxon>
        <taxon>Insecta</taxon>
        <taxon>Pterygota</taxon>
        <taxon>Neoptera</taxon>
        <taxon>Endopterygota</taxon>
        <taxon>Lepidoptera</taxon>
        <taxon>Glossata</taxon>
        <taxon>Ditrysia</taxon>
        <taxon>Yponomeutoidea</taxon>
        <taxon>Plutellidae</taxon>
        <taxon>Plutella</taxon>
    </lineage>
</organism>
<evidence type="ECO:0000256" key="2">
    <source>
        <dbReference type="ARBA" id="ARBA00022692"/>
    </source>
</evidence>
<protein>
    <recommendedName>
        <fullName evidence="7">Major facilitator superfamily (MFS) profile domain-containing protein</fullName>
    </recommendedName>
</protein>
<keyword evidence="2 6" id="KW-0812">Transmembrane</keyword>